<keyword evidence="3" id="KW-1185">Reference proteome</keyword>
<organism evidence="2 3">
    <name type="scientific">Linum trigynum</name>
    <dbReference type="NCBI Taxonomy" id="586398"/>
    <lineage>
        <taxon>Eukaryota</taxon>
        <taxon>Viridiplantae</taxon>
        <taxon>Streptophyta</taxon>
        <taxon>Embryophyta</taxon>
        <taxon>Tracheophyta</taxon>
        <taxon>Spermatophyta</taxon>
        <taxon>Magnoliopsida</taxon>
        <taxon>eudicotyledons</taxon>
        <taxon>Gunneridae</taxon>
        <taxon>Pentapetalae</taxon>
        <taxon>rosids</taxon>
        <taxon>fabids</taxon>
        <taxon>Malpighiales</taxon>
        <taxon>Linaceae</taxon>
        <taxon>Linum</taxon>
    </lineage>
</organism>
<dbReference type="EMBL" id="OZ034822">
    <property type="protein sequence ID" value="CAL1413914.1"/>
    <property type="molecule type" value="Genomic_DNA"/>
</dbReference>
<protein>
    <submittedName>
        <fullName evidence="2">Uncharacterized protein</fullName>
    </submittedName>
</protein>
<accession>A0AAV2GT97</accession>
<evidence type="ECO:0000256" key="1">
    <source>
        <dbReference type="SAM" id="MobiDB-lite"/>
    </source>
</evidence>
<sequence length="104" mass="11617">MASETRGMAMGTIPRGGSDSVFEISTAPPEDDGTPSATPRRMINTPLDPVEEITTGGDVVRRHRWNSVAALVAKSLQFQRWISRNMRGRRKITFFAENNLDLRD</sequence>
<evidence type="ECO:0000313" key="3">
    <source>
        <dbReference type="Proteomes" id="UP001497516"/>
    </source>
</evidence>
<feature type="region of interest" description="Disordered" evidence="1">
    <location>
        <begin position="1"/>
        <end position="45"/>
    </location>
</feature>
<gene>
    <name evidence="2" type="ORF">LTRI10_LOCUS53109</name>
</gene>
<name>A0AAV2GT97_9ROSI</name>
<evidence type="ECO:0000313" key="2">
    <source>
        <dbReference type="EMBL" id="CAL1413914.1"/>
    </source>
</evidence>
<proteinExistence type="predicted"/>
<dbReference type="AlphaFoldDB" id="A0AAV2GT97"/>
<reference evidence="2 3" key="1">
    <citation type="submission" date="2024-04" db="EMBL/GenBank/DDBJ databases">
        <authorList>
            <person name="Fracassetti M."/>
        </authorList>
    </citation>
    <scope>NUCLEOTIDE SEQUENCE [LARGE SCALE GENOMIC DNA]</scope>
</reference>
<dbReference type="Proteomes" id="UP001497516">
    <property type="component" value="Chromosome 9"/>
</dbReference>